<proteinExistence type="predicted"/>
<reference evidence="1 2" key="1">
    <citation type="journal article" date="2022" name="Plant J.">
        <title>Chromosome-level genome of Camellia lanceoleosa provides a valuable resource for understanding genome evolution and self-incompatibility.</title>
        <authorList>
            <person name="Gong W."/>
            <person name="Xiao S."/>
            <person name="Wang L."/>
            <person name="Liao Z."/>
            <person name="Chang Y."/>
            <person name="Mo W."/>
            <person name="Hu G."/>
            <person name="Li W."/>
            <person name="Zhao G."/>
            <person name="Zhu H."/>
            <person name="Hu X."/>
            <person name="Ji K."/>
            <person name="Xiang X."/>
            <person name="Song Q."/>
            <person name="Yuan D."/>
            <person name="Jin S."/>
            <person name="Zhang L."/>
        </authorList>
    </citation>
    <scope>NUCLEOTIDE SEQUENCE [LARGE SCALE GENOMIC DNA]</scope>
    <source>
        <strain evidence="1">SQ_2022a</strain>
    </source>
</reference>
<name>A0ACC0IVL6_9ERIC</name>
<accession>A0ACC0IVL6</accession>
<organism evidence="1 2">
    <name type="scientific">Camellia lanceoleosa</name>
    <dbReference type="NCBI Taxonomy" id="1840588"/>
    <lineage>
        <taxon>Eukaryota</taxon>
        <taxon>Viridiplantae</taxon>
        <taxon>Streptophyta</taxon>
        <taxon>Embryophyta</taxon>
        <taxon>Tracheophyta</taxon>
        <taxon>Spermatophyta</taxon>
        <taxon>Magnoliopsida</taxon>
        <taxon>eudicotyledons</taxon>
        <taxon>Gunneridae</taxon>
        <taxon>Pentapetalae</taxon>
        <taxon>asterids</taxon>
        <taxon>Ericales</taxon>
        <taxon>Theaceae</taxon>
        <taxon>Camellia</taxon>
    </lineage>
</organism>
<evidence type="ECO:0000313" key="2">
    <source>
        <dbReference type="Proteomes" id="UP001060215"/>
    </source>
</evidence>
<evidence type="ECO:0000313" key="1">
    <source>
        <dbReference type="EMBL" id="KAI8029314.1"/>
    </source>
</evidence>
<sequence>MAMCKVKLIGPDGQKSEFEASDDAYILNSAENEGLELPYTCRAGACSTCAGLMVSGLVDQSDGLFLDDKQMKKGYVLTCISYSTSDCVIHTHNETELY</sequence>
<dbReference type="Proteomes" id="UP001060215">
    <property type="component" value="Chromosome 1"/>
</dbReference>
<dbReference type="EMBL" id="CM045758">
    <property type="protein sequence ID" value="KAI8029314.1"/>
    <property type="molecule type" value="Genomic_DNA"/>
</dbReference>
<keyword evidence="2" id="KW-1185">Reference proteome</keyword>
<comment type="caution">
    <text evidence="1">The sequence shown here is derived from an EMBL/GenBank/DDBJ whole genome shotgun (WGS) entry which is preliminary data.</text>
</comment>
<gene>
    <name evidence="1" type="ORF">LOK49_LG01G00383</name>
</gene>
<protein>
    <submittedName>
        <fullName evidence="1">Uncharacterized protein</fullName>
    </submittedName>
</protein>